<sequence>MTRIASALGVSRSIFYYKNRVRRTKHSISEFKEHVLQTTKDACHDRPTYGYPRITAIVNRVNKSRDLPRVNRKRIYRLMKEQNLLLQRNASRSKQTHEGKIITLKSNIRWCSDILGIRCWDGRLIWLAFVMDCHDREIISYISSTIGIDGQMIRDMLLEAKEQRFGDSKVLSTQFLSDNGPQYTAFATMAFIETLGFEVCHTPAYSPESNGMAEAFVKTFKRDYAYVNHLNHAEEVMLKIHNWIDDYNSCAPHKGLQMMSPKEFIEKELTLVV</sequence>
<dbReference type="PANTHER" id="PTHR46889:SF4">
    <property type="entry name" value="TRANSPOSASE INSO FOR INSERTION SEQUENCE ELEMENT IS911B-RELATED"/>
    <property type="match status" value="1"/>
</dbReference>
<accession>M3G6R2</accession>
<proteinExistence type="predicted"/>
<dbReference type="SUPFAM" id="SSF53098">
    <property type="entry name" value="Ribonuclease H-like"/>
    <property type="match status" value="1"/>
</dbReference>
<dbReference type="InterPro" id="IPR048020">
    <property type="entry name" value="Transpos_IS3"/>
</dbReference>
<dbReference type="Pfam" id="PF00665">
    <property type="entry name" value="rve"/>
    <property type="match status" value="1"/>
</dbReference>
<protein>
    <submittedName>
        <fullName evidence="2">Integrase core domain protein</fullName>
    </submittedName>
</protein>
<evidence type="ECO:0000313" key="2">
    <source>
        <dbReference type="EMBL" id="EMF81654.1"/>
    </source>
</evidence>
<evidence type="ECO:0000313" key="3">
    <source>
        <dbReference type="Proteomes" id="UP000011770"/>
    </source>
</evidence>
<comment type="caution">
    <text evidence="2">The sequence shown here is derived from an EMBL/GenBank/DDBJ whole genome shotgun (WGS) entry which is preliminary data.</text>
</comment>
<dbReference type="InterPro" id="IPR001584">
    <property type="entry name" value="Integrase_cat-core"/>
</dbReference>
<gene>
    <name evidence="2" type="ORF">LEP1GSC188_2294</name>
</gene>
<reference evidence="2 3" key="1">
    <citation type="submission" date="2013-01" db="EMBL/GenBank/DDBJ databases">
        <authorList>
            <person name="Harkins D.M."/>
            <person name="Durkin A.S."/>
            <person name="Brinkac L.M."/>
            <person name="Haft D.H."/>
            <person name="Selengut J.D."/>
            <person name="Sanka R."/>
            <person name="DePew J."/>
            <person name="Purushe J."/>
            <person name="Tulsiani S.M."/>
            <person name="Graham G.C."/>
            <person name="Burns M.-A."/>
            <person name="Dohnt M.F."/>
            <person name="Smythe L.D."/>
            <person name="McKay D.B."/>
            <person name="Craig S.B."/>
            <person name="Vinetz J.M."/>
            <person name="Sutton G.G."/>
            <person name="Nierman W.C."/>
            <person name="Fouts D.E."/>
        </authorList>
    </citation>
    <scope>NUCLEOTIDE SEQUENCE [LARGE SCALE GENOMIC DNA]</scope>
    <source>
        <strain evidence="2 3">LT2116</strain>
    </source>
</reference>
<dbReference type="InterPro" id="IPR036397">
    <property type="entry name" value="RNaseH_sf"/>
</dbReference>
<organism evidence="2 3">
    <name type="scientific">Leptospira weilii serovar Topaz str. LT2116</name>
    <dbReference type="NCBI Taxonomy" id="1088540"/>
    <lineage>
        <taxon>Bacteria</taxon>
        <taxon>Pseudomonadati</taxon>
        <taxon>Spirochaetota</taxon>
        <taxon>Spirochaetia</taxon>
        <taxon>Leptospirales</taxon>
        <taxon>Leptospiraceae</taxon>
        <taxon>Leptospira</taxon>
    </lineage>
</organism>
<dbReference type="PANTHER" id="PTHR46889">
    <property type="entry name" value="TRANSPOSASE INSF FOR INSERTION SEQUENCE IS3B-RELATED"/>
    <property type="match status" value="1"/>
</dbReference>
<dbReference type="EMBL" id="AHOR02000031">
    <property type="protein sequence ID" value="EMF81654.1"/>
    <property type="molecule type" value="Genomic_DNA"/>
</dbReference>
<dbReference type="GO" id="GO:0015074">
    <property type="term" value="P:DNA integration"/>
    <property type="evidence" value="ECO:0007669"/>
    <property type="project" value="InterPro"/>
</dbReference>
<dbReference type="InterPro" id="IPR025948">
    <property type="entry name" value="HTH-like_dom"/>
</dbReference>
<feature type="domain" description="Integrase catalytic" evidence="1">
    <location>
        <begin position="102"/>
        <end position="269"/>
    </location>
</feature>
<dbReference type="InterPro" id="IPR050900">
    <property type="entry name" value="Transposase_IS3/IS150/IS904"/>
</dbReference>
<dbReference type="Gene3D" id="3.30.420.10">
    <property type="entry name" value="Ribonuclease H-like superfamily/Ribonuclease H"/>
    <property type="match status" value="1"/>
</dbReference>
<dbReference type="NCBIfam" id="NF033516">
    <property type="entry name" value="transpos_IS3"/>
    <property type="match status" value="1"/>
</dbReference>
<dbReference type="InterPro" id="IPR012337">
    <property type="entry name" value="RNaseH-like_sf"/>
</dbReference>
<dbReference type="PROSITE" id="PS50994">
    <property type="entry name" value="INTEGRASE"/>
    <property type="match status" value="1"/>
</dbReference>
<dbReference type="Proteomes" id="UP000011770">
    <property type="component" value="Unassembled WGS sequence"/>
</dbReference>
<name>M3G6R2_9LEPT</name>
<dbReference type="Pfam" id="PF13276">
    <property type="entry name" value="HTH_21"/>
    <property type="match status" value="1"/>
</dbReference>
<dbReference type="AlphaFoldDB" id="M3G6R2"/>
<evidence type="ECO:0000259" key="1">
    <source>
        <dbReference type="PROSITE" id="PS50994"/>
    </source>
</evidence>
<dbReference type="GO" id="GO:0003676">
    <property type="term" value="F:nucleic acid binding"/>
    <property type="evidence" value="ECO:0007669"/>
    <property type="project" value="InterPro"/>
</dbReference>